<reference evidence="1" key="1">
    <citation type="submission" date="2022-07" db="EMBL/GenBank/DDBJ databases">
        <title>Genome Sequence of Phlebia brevispora.</title>
        <authorList>
            <person name="Buettner E."/>
        </authorList>
    </citation>
    <scope>NUCLEOTIDE SEQUENCE</scope>
    <source>
        <strain evidence="1">MPL23</strain>
    </source>
</reference>
<proteinExistence type="predicted"/>
<evidence type="ECO:0000313" key="2">
    <source>
        <dbReference type="Proteomes" id="UP001148662"/>
    </source>
</evidence>
<evidence type="ECO:0000313" key="1">
    <source>
        <dbReference type="EMBL" id="KAJ3555054.1"/>
    </source>
</evidence>
<keyword evidence="2" id="KW-1185">Reference proteome</keyword>
<accession>A0ACC1T7T7</accession>
<gene>
    <name evidence="1" type="ORF">NM688_g2785</name>
</gene>
<comment type="caution">
    <text evidence="1">The sequence shown here is derived from an EMBL/GenBank/DDBJ whole genome shotgun (WGS) entry which is preliminary data.</text>
</comment>
<sequence length="434" mass="48834">MAFPQLGPCPPRLADLKREIANSYPHFAENITQAWNDVLTELKTVTDIIATKGSDVVPQINFSDLVNIEPQVLEDIRRKGCVVVRNVVDDNEALSWKSDLQEYVKKNPTAPGFPPEDKQFFMLYWTQSQVRARAHPNVLAASAWLNNMYHHKDGKVEENVDLSMPLSYADRFRMRTPGTQWVVHPPHVDGGSIERWEDKAYRSCFEDILSGNWRQHDPYDLGGRIKARTSMYGKENQATVFRTYQGWLAMSETAPKEGTLQVFPDVFLANAYIMLRPFFTPADKVEGDPLDPVNWKFDISSPDFPGIYSSNDGAGFTGPLLNPQTHPHLRLENTMVSVPKVLPGDMVFWHCDLIHAVEIEHNGANDSSVMYISAVPYTPQNAAYIDKQKENFLKSKAPPDYPPSEEAAFAGTGSLADILSPQGRKAMGFTVEVF</sequence>
<organism evidence="1 2">
    <name type="scientific">Phlebia brevispora</name>
    <dbReference type="NCBI Taxonomy" id="194682"/>
    <lineage>
        <taxon>Eukaryota</taxon>
        <taxon>Fungi</taxon>
        <taxon>Dikarya</taxon>
        <taxon>Basidiomycota</taxon>
        <taxon>Agaricomycotina</taxon>
        <taxon>Agaricomycetes</taxon>
        <taxon>Polyporales</taxon>
        <taxon>Meruliaceae</taxon>
        <taxon>Phlebia</taxon>
    </lineage>
</organism>
<dbReference type="Proteomes" id="UP001148662">
    <property type="component" value="Unassembled WGS sequence"/>
</dbReference>
<protein>
    <submittedName>
        <fullName evidence="1">Uncharacterized protein</fullName>
    </submittedName>
</protein>
<name>A0ACC1T7T7_9APHY</name>
<dbReference type="EMBL" id="JANHOG010000370">
    <property type="protein sequence ID" value="KAJ3555054.1"/>
    <property type="molecule type" value="Genomic_DNA"/>
</dbReference>